<dbReference type="InterPro" id="IPR021796">
    <property type="entry name" value="Tll0287-like_dom"/>
</dbReference>
<dbReference type="InterPro" id="IPR001789">
    <property type="entry name" value="Sig_transdc_resp-reg_receiver"/>
</dbReference>
<keyword evidence="8" id="KW-1133">Transmembrane helix</keyword>
<keyword evidence="6" id="KW-0902">Two-component regulatory system</keyword>
<dbReference type="PANTHER" id="PTHR45339">
    <property type="entry name" value="HYBRID SIGNAL TRANSDUCTION HISTIDINE KINASE J"/>
    <property type="match status" value="1"/>
</dbReference>
<reference evidence="11 12" key="1">
    <citation type="submission" date="2022-08" db="EMBL/GenBank/DDBJ databases">
        <title>Genome Sequence of the sulphate-reducing bacterium, Pseudodesulfovibrio sp. SYK.</title>
        <authorList>
            <person name="Kondo R."/>
            <person name="Kataoka T."/>
        </authorList>
    </citation>
    <scope>NUCLEOTIDE SEQUENCE [LARGE SCALE GENOMIC DNA]</scope>
    <source>
        <strain evidence="11 12">SYK</strain>
    </source>
</reference>
<dbReference type="Pfam" id="PF11845">
    <property type="entry name" value="Tll0287-like"/>
    <property type="match status" value="1"/>
</dbReference>
<keyword evidence="12" id="KW-1185">Reference proteome</keyword>
<dbReference type="Gene3D" id="1.10.287.130">
    <property type="match status" value="1"/>
</dbReference>
<evidence type="ECO:0000256" key="3">
    <source>
        <dbReference type="ARBA" id="ARBA00022553"/>
    </source>
</evidence>
<dbReference type="SUPFAM" id="SSF55781">
    <property type="entry name" value="GAF domain-like"/>
    <property type="match status" value="1"/>
</dbReference>
<dbReference type="Gene3D" id="3.30.565.10">
    <property type="entry name" value="Histidine kinase-like ATPase, C-terminal domain"/>
    <property type="match status" value="1"/>
</dbReference>
<name>A0ABN6RYX5_9BACT</name>
<dbReference type="InterPro" id="IPR029016">
    <property type="entry name" value="GAF-like_dom_sf"/>
</dbReference>
<dbReference type="InterPro" id="IPR003018">
    <property type="entry name" value="GAF"/>
</dbReference>
<dbReference type="Pfam" id="PF02518">
    <property type="entry name" value="HATPase_c"/>
    <property type="match status" value="1"/>
</dbReference>
<dbReference type="SMART" id="SM00448">
    <property type="entry name" value="REC"/>
    <property type="match status" value="1"/>
</dbReference>
<dbReference type="EC" id="2.7.13.3" evidence="2"/>
<feature type="domain" description="Response regulatory" evidence="10">
    <location>
        <begin position="678"/>
        <end position="797"/>
    </location>
</feature>
<dbReference type="InterPro" id="IPR036890">
    <property type="entry name" value="HATPase_C_sf"/>
</dbReference>
<keyword evidence="8" id="KW-0812">Transmembrane</keyword>
<dbReference type="SUPFAM" id="SSF52172">
    <property type="entry name" value="CheY-like"/>
    <property type="match status" value="1"/>
</dbReference>
<dbReference type="SUPFAM" id="SSF55874">
    <property type="entry name" value="ATPase domain of HSP90 chaperone/DNA topoisomerase II/histidine kinase"/>
    <property type="match status" value="1"/>
</dbReference>
<keyword evidence="4" id="KW-0808">Transferase</keyword>
<dbReference type="PROSITE" id="PS50109">
    <property type="entry name" value="HIS_KIN"/>
    <property type="match status" value="1"/>
</dbReference>
<dbReference type="EMBL" id="AP026709">
    <property type="protein sequence ID" value="BDQ36184.1"/>
    <property type="molecule type" value="Genomic_DNA"/>
</dbReference>
<evidence type="ECO:0000259" key="9">
    <source>
        <dbReference type="PROSITE" id="PS50109"/>
    </source>
</evidence>
<dbReference type="InterPro" id="IPR005467">
    <property type="entry name" value="His_kinase_dom"/>
</dbReference>
<dbReference type="CDD" id="cd16922">
    <property type="entry name" value="HATPase_EvgS-ArcB-TorS-like"/>
    <property type="match status" value="1"/>
</dbReference>
<evidence type="ECO:0000256" key="5">
    <source>
        <dbReference type="ARBA" id="ARBA00022777"/>
    </source>
</evidence>
<evidence type="ECO:0000313" key="12">
    <source>
        <dbReference type="Proteomes" id="UP001317742"/>
    </source>
</evidence>
<dbReference type="CDD" id="cd17546">
    <property type="entry name" value="REC_hyHK_CKI1_RcsC-like"/>
    <property type="match status" value="1"/>
</dbReference>
<comment type="catalytic activity">
    <reaction evidence="1">
        <text>ATP + protein L-histidine = ADP + protein N-phospho-L-histidine.</text>
        <dbReference type="EC" id="2.7.13.3"/>
    </reaction>
</comment>
<dbReference type="Proteomes" id="UP001317742">
    <property type="component" value="Chromosome"/>
</dbReference>
<keyword evidence="8" id="KW-0472">Membrane</keyword>
<dbReference type="InterPro" id="IPR003594">
    <property type="entry name" value="HATPase_dom"/>
</dbReference>
<protein>
    <recommendedName>
        <fullName evidence="2">histidine kinase</fullName>
        <ecNumber evidence="2">2.7.13.3</ecNumber>
    </recommendedName>
</protein>
<dbReference type="RefSeq" id="WP_281762106.1">
    <property type="nucleotide sequence ID" value="NZ_AP026709.1"/>
</dbReference>
<dbReference type="InterPro" id="IPR003661">
    <property type="entry name" value="HisK_dim/P_dom"/>
</dbReference>
<dbReference type="InterPro" id="IPR011006">
    <property type="entry name" value="CheY-like_superfamily"/>
</dbReference>
<dbReference type="Gene3D" id="3.30.450.40">
    <property type="match status" value="1"/>
</dbReference>
<dbReference type="SMART" id="SM00388">
    <property type="entry name" value="HisKA"/>
    <property type="match status" value="1"/>
</dbReference>
<sequence length="801" mass="88478">MPITKSILRSWRKSIWNQALVLIVFWTFANLIFGLMGDVLLKETTTNLAFVKGREAFNKDQTFRLWATIHGGIYVPATKETPPNPYLSHLPERDISTQSGKYLTLMNPAYMIRQLNEHYSQLFGIVGHITSLNPLRPGNKADPWEQHALFEFEKWKNEIGEIIKENGTSYLRLMKPMLTEEGCLKCHAHQGYKIGDIREGVSVKVPLTNILIFTASQRMMIYTGIPAIWALGVDFLALGGRSLRRSQKAREQAQKETVHESILNDAKAQIVRVFFQDSANINDIAQKVYHKSLIISNSSKGYVSSIDPTSQANIIHTGSNMADDVAAPISPDTPIILSKEPNGYEGLWGHSLNTRKAFYTNSPKTHPAATGLPDEHLPLYNFMSIPVIYGDKIFGQISLANADQEYTDEILKDVQSLADIFAIGLHRHILPKKLLSAKNEAEAANKAKSEFLANMSHEVRTPLNGIPQRLSHLLSDILDLSRVEAGKMLIRNSPINLENILNNIKELFYPTLKQSGLTIRHSISSSLPHQLLGDETRILQVLVNLVGNALKFTKSGGVSITLSPLTTTDPDKCKILFIIADTGVGIPDDKLSTLFQPFSQVSKGYRRDHQGAGLGLVITKRLVTLMGGNIAVESVVGKGTTIYFTCFLDISKTDETVHPLKQPGSVVIQDAQTLKDLRILMAEDEHINSLAASRLLAKNGADVVVVENGNEALKALRQSSFDLVLMDIQMPIMDGVEATKAIRKGRAGNTNRAIPIIALTAYAMTGDVDTFLAAGMNAYQAKPVNIETLYKAITDIVQATN</sequence>
<evidence type="ECO:0000256" key="7">
    <source>
        <dbReference type="PROSITE-ProRule" id="PRU00169"/>
    </source>
</evidence>
<dbReference type="Pfam" id="PF13185">
    <property type="entry name" value="GAF_2"/>
    <property type="match status" value="1"/>
</dbReference>
<dbReference type="Pfam" id="PF00072">
    <property type="entry name" value="Response_reg"/>
    <property type="match status" value="1"/>
</dbReference>
<accession>A0ABN6RYX5</accession>
<evidence type="ECO:0000256" key="4">
    <source>
        <dbReference type="ARBA" id="ARBA00022679"/>
    </source>
</evidence>
<feature type="transmembrane region" description="Helical" evidence="8">
    <location>
        <begin position="20"/>
        <end position="41"/>
    </location>
</feature>
<dbReference type="Gene3D" id="3.40.50.2300">
    <property type="match status" value="1"/>
</dbReference>
<keyword evidence="5" id="KW-0418">Kinase</keyword>
<dbReference type="PANTHER" id="PTHR45339:SF1">
    <property type="entry name" value="HYBRID SIGNAL TRANSDUCTION HISTIDINE KINASE J"/>
    <property type="match status" value="1"/>
</dbReference>
<dbReference type="PRINTS" id="PR00344">
    <property type="entry name" value="BCTRLSENSOR"/>
</dbReference>
<gene>
    <name evidence="11" type="ORF">SYK_05440</name>
</gene>
<evidence type="ECO:0000256" key="2">
    <source>
        <dbReference type="ARBA" id="ARBA00012438"/>
    </source>
</evidence>
<evidence type="ECO:0000256" key="6">
    <source>
        <dbReference type="ARBA" id="ARBA00023012"/>
    </source>
</evidence>
<feature type="modified residue" description="4-aspartylphosphate" evidence="7">
    <location>
        <position position="727"/>
    </location>
</feature>
<evidence type="ECO:0000259" key="10">
    <source>
        <dbReference type="PROSITE" id="PS50110"/>
    </source>
</evidence>
<proteinExistence type="predicted"/>
<keyword evidence="3 7" id="KW-0597">Phosphoprotein</keyword>
<dbReference type="SMART" id="SM00387">
    <property type="entry name" value="HATPase_c"/>
    <property type="match status" value="1"/>
</dbReference>
<evidence type="ECO:0000256" key="8">
    <source>
        <dbReference type="SAM" id="Phobius"/>
    </source>
</evidence>
<dbReference type="CDD" id="cd00082">
    <property type="entry name" value="HisKA"/>
    <property type="match status" value="1"/>
</dbReference>
<dbReference type="PROSITE" id="PS50110">
    <property type="entry name" value="RESPONSE_REGULATORY"/>
    <property type="match status" value="1"/>
</dbReference>
<evidence type="ECO:0000256" key="1">
    <source>
        <dbReference type="ARBA" id="ARBA00000085"/>
    </source>
</evidence>
<evidence type="ECO:0000313" key="11">
    <source>
        <dbReference type="EMBL" id="BDQ36184.1"/>
    </source>
</evidence>
<feature type="domain" description="Histidine kinase" evidence="9">
    <location>
        <begin position="468"/>
        <end position="650"/>
    </location>
</feature>
<organism evidence="11 12">
    <name type="scientific">Pseudodesulfovibrio nedwellii</name>
    <dbReference type="NCBI Taxonomy" id="2973072"/>
    <lineage>
        <taxon>Bacteria</taxon>
        <taxon>Pseudomonadati</taxon>
        <taxon>Thermodesulfobacteriota</taxon>
        <taxon>Desulfovibrionia</taxon>
        <taxon>Desulfovibrionales</taxon>
        <taxon>Desulfovibrionaceae</taxon>
    </lineage>
</organism>
<dbReference type="InterPro" id="IPR004358">
    <property type="entry name" value="Sig_transdc_His_kin-like_C"/>
</dbReference>